<dbReference type="Pfam" id="PF00326">
    <property type="entry name" value="Peptidase_S9"/>
    <property type="match status" value="1"/>
</dbReference>
<keyword evidence="1" id="KW-0732">Signal</keyword>
<dbReference type="Gene3D" id="3.40.50.1820">
    <property type="entry name" value="alpha/beta hydrolase"/>
    <property type="match status" value="1"/>
</dbReference>
<name>A0ABV7UTM1_9GAMM</name>
<evidence type="ECO:0000313" key="5">
    <source>
        <dbReference type="Proteomes" id="UP001595724"/>
    </source>
</evidence>
<accession>A0ABV7UTM1</accession>
<dbReference type="InterPro" id="IPR001375">
    <property type="entry name" value="Peptidase_S9_cat"/>
</dbReference>
<dbReference type="Gene3D" id="2.140.10.30">
    <property type="entry name" value="Dipeptidylpeptidase IV, N-terminal domain"/>
    <property type="match status" value="1"/>
</dbReference>
<dbReference type="InterPro" id="IPR002469">
    <property type="entry name" value="Peptidase_S9B_N"/>
</dbReference>
<comment type="caution">
    <text evidence="4">The sequence shown here is derived from an EMBL/GenBank/DDBJ whole genome shotgun (WGS) entry which is preliminary data.</text>
</comment>
<feature type="domain" description="Peptidase S9 prolyl oligopeptidase catalytic" evidence="2">
    <location>
        <begin position="564"/>
        <end position="762"/>
    </location>
</feature>
<organism evidence="4 5">
    <name type="scientific">Luteimonas notoginsengisoli</name>
    <dbReference type="NCBI Taxonomy" id="1578200"/>
    <lineage>
        <taxon>Bacteria</taxon>
        <taxon>Pseudomonadati</taxon>
        <taxon>Pseudomonadota</taxon>
        <taxon>Gammaproteobacteria</taxon>
        <taxon>Lysobacterales</taxon>
        <taxon>Lysobacteraceae</taxon>
        <taxon>Luteimonas</taxon>
    </lineage>
</organism>
<dbReference type="RefSeq" id="WP_386709636.1">
    <property type="nucleotide sequence ID" value="NZ_JBHRYF010000008.1"/>
</dbReference>
<keyword evidence="5" id="KW-1185">Reference proteome</keyword>
<evidence type="ECO:0000259" key="2">
    <source>
        <dbReference type="Pfam" id="PF00326"/>
    </source>
</evidence>
<dbReference type="PANTHER" id="PTHR11731:SF118">
    <property type="entry name" value="BLR1971 PROTEIN"/>
    <property type="match status" value="1"/>
</dbReference>
<dbReference type="Pfam" id="PF00930">
    <property type="entry name" value="DPPIV_N"/>
    <property type="match status" value="1"/>
</dbReference>
<feature type="chain" id="PRO_5046595098" evidence="1">
    <location>
        <begin position="34"/>
        <end position="778"/>
    </location>
</feature>
<dbReference type="InterPro" id="IPR050278">
    <property type="entry name" value="Serine_Prot_S9B/DPPIV"/>
</dbReference>
<evidence type="ECO:0000256" key="1">
    <source>
        <dbReference type="SAM" id="SignalP"/>
    </source>
</evidence>
<protein>
    <submittedName>
        <fullName evidence="4">DPP IV N-terminal domain-containing protein</fullName>
    </submittedName>
</protein>
<dbReference type="Proteomes" id="UP001595724">
    <property type="component" value="Unassembled WGS sequence"/>
</dbReference>
<dbReference type="EMBL" id="JBHRYF010000008">
    <property type="protein sequence ID" value="MFC3660350.1"/>
    <property type="molecule type" value="Genomic_DNA"/>
</dbReference>
<dbReference type="SUPFAM" id="SSF82171">
    <property type="entry name" value="DPP6 N-terminal domain-like"/>
    <property type="match status" value="1"/>
</dbReference>
<evidence type="ECO:0000313" key="4">
    <source>
        <dbReference type="EMBL" id="MFC3660350.1"/>
    </source>
</evidence>
<dbReference type="SUPFAM" id="SSF53474">
    <property type="entry name" value="alpha/beta-Hydrolases"/>
    <property type="match status" value="1"/>
</dbReference>
<sequence>MHSMIGGGARNARMVAVAGCLALGMLATAPARAQAPVVDAGDYARAEKFLPHNTAPLVDHVPTLLAWLDDRQFGYRDHDVDGDRFLRVDATSGGVVPAFDHVKLARALGKASGKTVKAEKLPLSRWSIDDDGRVTLGAFGKVYRCDLSASGACSEKTGEPGVRSPDGLHEAFVRDWNLWIRDLATGAETQLTSDGSTDYGYATDNAGWKHTDDAILVWSPDSSRIATFRQDQRRTSEMVLVHTNVGAPKVERWKYPFVGDEHVTMIERVIIDVPARKVVRLDMPPDQHRSTLCDDVSCSGGWEDVQWAPDGKTLAFASTSRDHQETWLRIANAETGAVRTVFGEKVNTYFESGNGAVNWRYLPQSDEILWFSERDNWGNLYLYDATSGRLKHAVTSGAGNVTEVLRVDPDTRTAWFRGVGMEGGRNPYYQHFYKVSLDSGEPVLLTPEDADHKVTLSPGGMYFVDTYSTTGAAPVTLLRNAADGTLVREVARGDISRLRAAGWVAPEPFTVKARDGRTDLYGLMFKPTDFDPSKKYPIINYVYPGPQVGSVRSRSFLASHGDNQALAELGFIVVAIDGMGTPWRSKAFHDAYFGDIGDNTLPDQVTGMQQLAERYSWIDLDRAGIWGHSGGGNAAAGAMFRYPELFKVGIAESGNHDNRSYEDDWAEKWQGLPVIAKDGSSNYDDQANQNHAARLQGHLLLIHGMLDDNVPPANTLLVVQALIEANKDFDLLLLPEARHGYGSGEVGMYVTRRRWDYFVRHLLGAEPPAGYEIAPAKQ</sequence>
<evidence type="ECO:0000259" key="3">
    <source>
        <dbReference type="Pfam" id="PF00930"/>
    </source>
</evidence>
<proteinExistence type="predicted"/>
<gene>
    <name evidence="4" type="ORF">ACFOM9_09760</name>
</gene>
<feature type="domain" description="Dipeptidylpeptidase IV N-terminal" evidence="3">
    <location>
        <begin position="161"/>
        <end position="472"/>
    </location>
</feature>
<feature type="signal peptide" evidence="1">
    <location>
        <begin position="1"/>
        <end position="33"/>
    </location>
</feature>
<reference evidence="5" key="1">
    <citation type="journal article" date="2019" name="Int. J. Syst. Evol. Microbiol.">
        <title>The Global Catalogue of Microorganisms (GCM) 10K type strain sequencing project: providing services to taxonomists for standard genome sequencing and annotation.</title>
        <authorList>
            <consortium name="The Broad Institute Genomics Platform"/>
            <consortium name="The Broad Institute Genome Sequencing Center for Infectious Disease"/>
            <person name="Wu L."/>
            <person name="Ma J."/>
        </authorList>
    </citation>
    <scope>NUCLEOTIDE SEQUENCE [LARGE SCALE GENOMIC DNA]</scope>
    <source>
        <strain evidence="5">KCTC 42211</strain>
    </source>
</reference>
<dbReference type="InterPro" id="IPR029058">
    <property type="entry name" value="AB_hydrolase_fold"/>
</dbReference>
<dbReference type="PANTHER" id="PTHR11731">
    <property type="entry name" value="PROTEASE FAMILY S9B,C DIPEPTIDYL-PEPTIDASE IV-RELATED"/>
    <property type="match status" value="1"/>
</dbReference>